<dbReference type="EMBL" id="JAOPGA020001803">
    <property type="protein sequence ID" value="KAL0491455.1"/>
    <property type="molecule type" value="Genomic_DNA"/>
</dbReference>
<feature type="compositionally biased region" description="Polar residues" evidence="3">
    <location>
        <begin position="448"/>
        <end position="473"/>
    </location>
</feature>
<dbReference type="Gene3D" id="2.20.110.10">
    <property type="entry name" value="Histone H3 K4-specific methyltransferase SET7/9 N-terminal domain"/>
    <property type="match status" value="1"/>
</dbReference>
<evidence type="ECO:0000256" key="3">
    <source>
        <dbReference type="SAM" id="MobiDB-lite"/>
    </source>
</evidence>
<reference evidence="4 5" key="1">
    <citation type="submission" date="2024-03" db="EMBL/GenBank/DDBJ databases">
        <title>The Acrasis kona genome and developmental transcriptomes reveal deep origins of eukaryotic multicellular pathways.</title>
        <authorList>
            <person name="Sheikh S."/>
            <person name="Fu C.-J."/>
            <person name="Brown M.W."/>
            <person name="Baldauf S.L."/>
        </authorList>
    </citation>
    <scope>NUCLEOTIDE SEQUENCE [LARGE SCALE GENOMIC DNA]</scope>
    <source>
        <strain evidence="4 5">ATCC MYA-3509</strain>
    </source>
</reference>
<accession>A0AAW2ZPP3</accession>
<feature type="compositionally biased region" description="Basic and acidic residues" evidence="3">
    <location>
        <begin position="405"/>
        <end position="417"/>
    </location>
</feature>
<keyword evidence="5" id="KW-1185">Reference proteome</keyword>
<protein>
    <submittedName>
        <fullName evidence="4">RSP1</fullName>
    </submittedName>
</protein>
<evidence type="ECO:0000256" key="1">
    <source>
        <dbReference type="ARBA" id="ARBA00022737"/>
    </source>
</evidence>
<evidence type="ECO:0000313" key="4">
    <source>
        <dbReference type="EMBL" id="KAL0491455.1"/>
    </source>
</evidence>
<keyword evidence="1" id="KW-0677">Repeat</keyword>
<keyword evidence="2" id="KW-0175">Coiled coil</keyword>
<dbReference type="InterPro" id="IPR003409">
    <property type="entry name" value="MORN"/>
</dbReference>
<feature type="compositionally biased region" description="Polar residues" evidence="3">
    <location>
        <begin position="418"/>
        <end position="434"/>
    </location>
</feature>
<dbReference type="SMART" id="SM00698">
    <property type="entry name" value="MORN"/>
    <property type="match status" value="3"/>
</dbReference>
<dbReference type="SUPFAM" id="SSF82185">
    <property type="entry name" value="Histone H3 K4-specific methyltransferase SET7/9 N-terminal domain"/>
    <property type="match status" value="1"/>
</dbReference>
<sequence length="511" mass="58792">MVRTKKYKNGEVYTGKIRGGKREYYGHYHWPDKGDYLGEWCDDMMNGNGKYTFSDGRTFQGQFVNDMMCGRGCYYTVERSGFADKEIFGDFTNGVLNGRGVQFSRTPDHKGIHVLVGIEFRSGKLERGLEFTVNTEGIEDKIQDLKQYKKNLASSPSSTPTKNRKADRLVGANGEEASTDAPQTPRASSPDIVNSNIEFVEFFDKQKFTDFKKETHEKHKNNILDFQNQLTLLEQKLTEEKNNNPYEARCKALEGELQVQLQRVEEAKQIEQQMLLQVQQQRKLFEAFEVETNRHNRAMSDHISELESKLALQEAEHEKERQQIEDKINQEAQFIREQLQNEIESLKIQVETQQQSNSDAQKQQLLHEQKISELEANYNQRSKEQDVKINQLTTDLSERDLIIESLRREQSSPRNRSDTSSPYSSPRNVDSPRSVTVHGGMALPRMGSMQSLSPRAGTANNNNRSQSVTFTPRTRNEDSPTTGTGGDDMPEFLRLKLKKLDNDKKPEWIKK</sequence>
<organism evidence="4 5">
    <name type="scientific">Acrasis kona</name>
    <dbReference type="NCBI Taxonomy" id="1008807"/>
    <lineage>
        <taxon>Eukaryota</taxon>
        <taxon>Discoba</taxon>
        <taxon>Heterolobosea</taxon>
        <taxon>Tetramitia</taxon>
        <taxon>Eutetramitia</taxon>
        <taxon>Acrasidae</taxon>
        <taxon>Acrasis</taxon>
    </lineage>
</organism>
<feature type="coiled-coil region" evidence="2">
    <location>
        <begin position="216"/>
        <end position="377"/>
    </location>
</feature>
<feature type="compositionally biased region" description="Basic and acidic residues" evidence="3">
    <location>
        <begin position="491"/>
        <end position="511"/>
    </location>
</feature>
<dbReference type="Pfam" id="PF02493">
    <property type="entry name" value="MORN"/>
    <property type="match status" value="3"/>
</dbReference>
<dbReference type="AlphaFoldDB" id="A0AAW2ZPP3"/>
<dbReference type="Proteomes" id="UP001431209">
    <property type="component" value="Unassembled WGS sequence"/>
</dbReference>
<gene>
    <name evidence="4" type="ORF">AKO1_000876</name>
</gene>
<evidence type="ECO:0000313" key="5">
    <source>
        <dbReference type="Proteomes" id="UP001431209"/>
    </source>
</evidence>
<name>A0AAW2ZPP3_9EUKA</name>
<proteinExistence type="predicted"/>
<evidence type="ECO:0000256" key="2">
    <source>
        <dbReference type="SAM" id="Coils"/>
    </source>
</evidence>
<feature type="region of interest" description="Disordered" evidence="3">
    <location>
        <begin position="405"/>
        <end position="511"/>
    </location>
</feature>
<dbReference type="PANTHER" id="PTHR23084">
    <property type="entry name" value="PHOSPHATIDYLINOSITOL-4-PHOSPHATE 5-KINASE RELATED"/>
    <property type="match status" value="1"/>
</dbReference>
<comment type="caution">
    <text evidence="4">The sequence shown here is derived from an EMBL/GenBank/DDBJ whole genome shotgun (WGS) entry which is preliminary data.</text>
</comment>
<dbReference type="PANTHER" id="PTHR23084:SF263">
    <property type="entry name" value="MORN REPEAT-CONTAINING PROTEIN 1"/>
    <property type="match status" value="1"/>
</dbReference>